<accession>W4KN00</accession>
<dbReference type="RefSeq" id="XP_009541027.1">
    <property type="nucleotide sequence ID" value="XM_009542732.1"/>
</dbReference>
<protein>
    <submittedName>
        <fullName evidence="1">Uncharacterized protein</fullName>
    </submittedName>
</protein>
<proteinExistence type="predicted"/>
<organism evidence="1 2">
    <name type="scientific">Heterobasidion irregulare (strain TC 32-1)</name>
    <dbReference type="NCBI Taxonomy" id="747525"/>
    <lineage>
        <taxon>Eukaryota</taxon>
        <taxon>Fungi</taxon>
        <taxon>Dikarya</taxon>
        <taxon>Basidiomycota</taxon>
        <taxon>Agaricomycotina</taxon>
        <taxon>Agaricomycetes</taxon>
        <taxon>Russulales</taxon>
        <taxon>Bondarzewiaceae</taxon>
        <taxon>Heterobasidion</taxon>
        <taxon>Heterobasidion annosum species complex</taxon>
    </lineage>
</organism>
<reference evidence="1 2" key="1">
    <citation type="journal article" date="2012" name="New Phytol.">
        <title>Insight into trade-off between wood decay and parasitism from the genome of a fungal forest pathogen.</title>
        <authorList>
            <person name="Olson A."/>
            <person name="Aerts A."/>
            <person name="Asiegbu F."/>
            <person name="Belbahri L."/>
            <person name="Bouzid O."/>
            <person name="Broberg A."/>
            <person name="Canback B."/>
            <person name="Coutinho P.M."/>
            <person name="Cullen D."/>
            <person name="Dalman K."/>
            <person name="Deflorio G."/>
            <person name="van Diepen L.T."/>
            <person name="Dunand C."/>
            <person name="Duplessis S."/>
            <person name="Durling M."/>
            <person name="Gonthier P."/>
            <person name="Grimwood J."/>
            <person name="Fossdal C.G."/>
            <person name="Hansson D."/>
            <person name="Henrissat B."/>
            <person name="Hietala A."/>
            <person name="Himmelstrand K."/>
            <person name="Hoffmeister D."/>
            <person name="Hogberg N."/>
            <person name="James T.Y."/>
            <person name="Karlsson M."/>
            <person name="Kohler A."/>
            <person name="Kues U."/>
            <person name="Lee Y.H."/>
            <person name="Lin Y.C."/>
            <person name="Lind M."/>
            <person name="Lindquist E."/>
            <person name="Lombard V."/>
            <person name="Lucas S."/>
            <person name="Lunden K."/>
            <person name="Morin E."/>
            <person name="Murat C."/>
            <person name="Park J."/>
            <person name="Raffaello T."/>
            <person name="Rouze P."/>
            <person name="Salamov A."/>
            <person name="Schmutz J."/>
            <person name="Solheim H."/>
            <person name="Stahlberg J."/>
            <person name="Velez H."/>
            <person name="de Vries R.P."/>
            <person name="Wiebenga A."/>
            <person name="Woodward S."/>
            <person name="Yakovlev I."/>
            <person name="Garbelotto M."/>
            <person name="Martin F."/>
            <person name="Grigoriev I.V."/>
            <person name="Stenlid J."/>
        </authorList>
    </citation>
    <scope>NUCLEOTIDE SEQUENCE [LARGE SCALE GENOMIC DNA]</scope>
    <source>
        <strain evidence="1 2">TC 32-1</strain>
    </source>
</reference>
<dbReference type="KEGG" id="hir:HETIRDRAFT_413428"/>
<dbReference type="GeneID" id="20673109"/>
<gene>
    <name evidence="1" type="ORF">HETIRDRAFT_413428</name>
</gene>
<dbReference type="Proteomes" id="UP000030671">
    <property type="component" value="Unassembled WGS sequence"/>
</dbReference>
<sequence>MNKEFLKDNAPNLRYEIESDDPGYRLARVVTDGCHTNRPSAGDAKLHPATHCQLVVMFLESTIEIDWSVLEPVGNKACFPHENEACPYFDALVSECKRGGSPHGIITDEHHIAILYFPPNGPPFPYDELDFDVNFFILNSFVIDSPIRWTIASCVHFAANGSIKPPHRSDSCQGALRVPLLWRMASQRNPKLFSPTALIGTLTCTLYSDLRLLGISSSAGEYGLDDKHLTHKHGLSVDPFCTSTSTDLHANIISGGLRFRIHVLLKRLSTL</sequence>
<dbReference type="HOGENOM" id="CLU_1026958_0_0_1"/>
<dbReference type="AlphaFoldDB" id="W4KN00"/>
<evidence type="ECO:0000313" key="1">
    <source>
        <dbReference type="EMBL" id="ETW87084.1"/>
    </source>
</evidence>
<dbReference type="InParanoid" id="W4KN00"/>
<name>W4KN00_HETIT</name>
<evidence type="ECO:0000313" key="2">
    <source>
        <dbReference type="Proteomes" id="UP000030671"/>
    </source>
</evidence>
<dbReference type="EMBL" id="KI925454">
    <property type="protein sequence ID" value="ETW87084.1"/>
    <property type="molecule type" value="Genomic_DNA"/>
</dbReference>
<keyword evidence="2" id="KW-1185">Reference proteome</keyword>